<evidence type="ECO:0000256" key="8">
    <source>
        <dbReference type="PIRSR" id="PIRSR618044-1"/>
    </source>
</evidence>
<accession>A0A0G1NP52</accession>
<dbReference type="EMBL" id="LCLS01000002">
    <property type="protein sequence ID" value="KKU22454.1"/>
    <property type="molecule type" value="Genomic_DNA"/>
</dbReference>
<evidence type="ECO:0000256" key="3">
    <source>
        <dbReference type="ARBA" id="ARBA00022729"/>
    </source>
</evidence>
<keyword evidence="4" id="KW-0378">Hydrolase</keyword>
<evidence type="ECO:0000256" key="1">
    <source>
        <dbReference type="ARBA" id="ARBA00005662"/>
    </source>
</evidence>
<feature type="active site" description="Acyl-ester intermediate" evidence="8">
    <location>
        <position position="104"/>
    </location>
</feature>
<evidence type="ECO:0000259" key="12">
    <source>
        <dbReference type="SMART" id="SM00854"/>
    </source>
</evidence>
<dbReference type="Proteomes" id="UP000034107">
    <property type="component" value="Unassembled WGS sequence"/>
</dbReference>
<proteinExistence type="inferred from homology"/>
<keyword evidence="11" id="KW-0472">Membrane</keyword>
<keyword evidence="3" id="KW-0732">Signal</keyword>
<dbReference type="GO" id="GO:0071555">
    <property type="term" value="P:cell wall organization"/>
    <property type="evidence" value="ECO:0007669"/>
    <property type="project" value="UniProtKB-KW"/>
</dbReference>
<comment type="similarity">
    <text evidence="1">Belongs to the CapA family.</text>
</comment>
<dbReference type="PANTHER" id="PTHR33393:SF11">
    <property type="entry name" value="POLYGLUTAMINE SYNTHESIS ACCESSORY PROTEIN RV0574C-RELATED"/>
    <property type="match status" value="1"/>
</dbReference>
<evidence type="ECO:0000256" key="10">
    <source>
        <dbReference type="RuleBase" id="RU004016"/>
    </source>
</evidence>
<dbReference type="GO" id="GO:0009252">
    <property type="term" value="P:peptidoglycan biosynthetic process"/>
    <property type="evidence" value="ECO:0007669"/>
    <property type="project" value="UniProtKB-KW"/>
</dbReference>
<feature type="active site" evidence="8">
    <location>
        <position position="159"/>
    </location>
</feature>
<dbReference type="SUPFAM" id="SSF56601">
    <property type="entry name" value="beta-lactamase/transpeptidase-like"/>
    <property type="match status" value="1"/>
</dbReference>
<feature type="transmembrane region" description="Helical" evidence="11">
    <location>
        <begin position="12"/>
        <end position="32"/>
    </location>
</feature>
<dbReference type="InterPro" id="IPR012338">
    <property type="entry name" value="Beta-lactam/transpept-like"/>
</dbReference>
<gene>
    <name evidence="13" type="ORF">UX31_C0002G0027</name>
</gene>
<dbReference type="InterPro" id="IPR029052">
    <property type="entry name" value="Metallo-depent_PP-like"/>
</dbReference>
<comment type="caution">
    <text evidence="13">The sequence shown here is derived from an EMBL/GenBank/DDBJ whole genome shotgun (WGS) entry which is preliminary data.</text>
</comment>
<dbReference type="InterPro" id="IPR052169">
    <property type="entry name" value="CW_Biosynth-Accessory"/>
</dbReference>
<protein>
    <submittedName>
        <fullName evidence="13">Capsule synthesis protein CapA</fullName>
    </submittedName>
</protein>
<dbReference type="PRINTS" id="PR00725">
    <property type="entry name" value="DADACBPTASE1"/>
</dbReference>
<organism evidence="13 14">
    <name type="scientific">Candidatus Nomurabacteria bacterium GW2011_GWA1_46_11</name>
    <dbReference type="NCBI Taxonomy" id="1618732"/>
    <lineage>
        <taxon>Bacteria</taxon>
        <taxon>Candidatus Nomuraibacteriota</taxon>
    </lineage>
</organism>
<keyword evidence="5" id="KW-0133">Cell shape</keyword>
<evidence type="ECO:0000256" key="6">
    <source>
        <dbReference type="ARBA" id="ARBA00022984"/>
    </source>
</evidence>
<evidence type="ECO:0000256" key="7">
    <source>
        <dbReference type="ARBA" id="ARBA00023316"/>
    </source>
</evidence>
<evidence type="ECO:0000256" key="11">
    <source>
        <dbReference type="SAM" id="Phobius"/>
    </source>
</evidence>
<evidence type="ECO:0000313" key="14">
    <source>
        <dbReference type="Proteomes" id="UP000034107"/>
    </source>
</evidence>
<dbReference type="Pfam" id="PF00768">
    <property type="entry name" value="Peptidase_S11"/>
    <property type="match status" value="1"/>
</dbReference>
<dbReference type="GO" id="GO:0006508">
    <property type="term" value="P:proteolysis"/>
    <property type="evidence" value="ECO:0007669"/>
    <property type="project" value="InterPro"/>
</dbReference>
<evidence type="ECO:0000256" key="5">
    <source>
        <dbReference type="ARBA" id="ARBA00022960"/>
    </source>
</evidence>
<keyword evidence="7" id="KW-0961">Cell wall biogenesis/degradation</keyword>
<dbReference type="GO" id="GO:0009002">
    <property type="term" value="F:serine-type D-Ala-D-Ala carboxypeptidase activity"/>
    <property type="evidence" value="ECO:0007669"/>
    <property type="project" value="InterPro"/>
</dbReference>
<dbReference type="AlphaFoldDB" id="A0A0G1NP52"/>
<dbReference type="Pfam" id="PF09587">
    <property type="entry name" value="PGA_cap"/>
    <property type="match status" value="1"/>
</dbReference>
<dbReference type="InterPro" id="IPR001967">
    <property type="entry name" value="Peptidase_S11_N"/>
</dbReference>
<dbReference type="SUPFAM" id="SSF56300">
    <property type="entry name" value="Metallo-dependent phosphatases"/>
    <property type="match status" value="1"/>
</dbReference>
<dbReference type="GO" id="GO:0008360">
    <property type="term" value="P:regulation of cell shape"/>
    <property type="evidence" value="ECO:0007669"/>
    <property type="project" value="UniProtKB-KW"/>
</dbReference>
<feature type="domain" description="Capsule synthesis protein CapA" evidence="12">
    <location>
        <begin position="338"/>
        <end position="585"/>
    </location>
</feature>
<sequence>MKFVRKNKRIIVWAAFPVAFGVLVSSFLFSFLKIGNALENTKNVLFAVSMAPEENQSEKPQYFYINKSEGTKPKVSAQAFLVGDLKTGEVILSKNQETKFPMASVSKLMTALVTSELAKSEDVATVSKKAIATLGQNGELRAGEKIKAADLVYPLLLESSNDAAEALAEHFGRQNFMDKMNLQAEQLMMSSTSYEDPSGLSPNNKSTAADLFKLAGYIEEKHGELFDITAKRSYSAPKHNWSNISQFLGKDGYSGGKSGYTDAALQSGVAIFELPLGESGTRPIAITLLRSLDRKKDVENILKYLGSYVYYGGKTDSARAWVEEKVGMPPIYEPSFVTLSFLGDIMLDRGVRGSVVKNFKNDYSALFVKIPQKLLKNSDIAFANLEGTASDQGVDGKNLYSFRMDPGVIPALAGAGLDILSVGNNHVGDWGRSAYADTLSRLKENEILYTGGGMGEAEAEKPVIIEKYSMKIGFLGFSDVGPAWMEAGKQKAGMPAKAGLLLASDPRFDEIVQNAASQVDFLIVSFHWGDEYQAKHNARQEYLAHRAVDHGAKLIIGHHPHVVEDTEVYKESFIAYSLGNFIFDQSWSKPTMQGMLLQVKLWKDGTLDVKKNTTYLNSVFQLDRVTEGKEEKIKFQNP</sequence>
<dbReference type="SMART" id="SM00854">
    <property type="entry name" value="PGA_cap"/>
    <property type="match status" value="1"/>
</dbReference>
<dbReference type="InterPro" id="IPR018044">
    <property type="entry name" value="Peptidase_S11"/>
</dbReference>
<reference evidence="13 14" key="1">
    <citation type="journal article" date="2015" name="Nature">
        <title>rRNA introns, odd ribosomes, and small enigmatic genomes across a large radiation of phyla.</title>
        <authorList>
            <person name="Brown C.T."/>
            <person name="Hug L.A."/>
            <person name="Thomas B.C."/>
            <person name="Sharon I."/>
            <person name="Castelle C.J."/>
            <person name="Singh A."/>
            <person name="Wilkins M.J."/>
            <person name="Williams K.H."/>
            <person name="Banfield J.F."/>
        </authorList>
    </citation>
    <scope>NUCLEOTIDE SEQUENCE [LARGE SCALE GENOMIC DNA]</scope>
</reference>
<evidence type="ECO:0000313" key="13">
    <source>
        <dbReference type="EMBL" id="KKU22454.1"/>
    </source>
</evidence>
<keyword evidence="11" id="KW-0812">Transmembrane</keyword>
<evidence type="ECO:0000256" key="9">
    <source>
        <dbReference type="PIRSR" id="PIRSR618044-2"/>
    </source>
</evidence>
<feature type="active site" description="Proton acceptor" evidence="8">
    <location>
        <position position="107"/>
    </location>
</feature>
<evidence type="ECO:0000256" key="2">
    <source>
        <dbReference type="ARBA" id="ARBA00007164"/>
    </source>
</evidence>
<dbReference type="CDD" id="cd07381">
    <property type="entry name" value="MPP_CapA"/>
    <property type="match status" value="1"/>
</dbReference>
<dbReference type="InterPro" id="IPR019079">
    <property type="entry name" value="Capsule_synth_CapA"/>
</dbReference>
<name>A0A0G1NP52_9BACT</name>
<evidence type="ECO:0000256" key="4">
    <source>
        <dbReference type="ARBA" id="ARBA00022801"/>
    </source>
</evidence>
<dbReference type="PANTHER" id="PTHR33393">
    <property type="entry name" value="POLYGLUTAMINE SYNTHESIS ACCESSORY PROTEIN RV0574C-RELATED"/>
    <property type="match status" value="1"/>
</dbReference>
<comment type="similarity">
    <text evidence="2 10">Belongs to the peptidase S11 family.</text>
</comment>
<keyword evidence="6" id="KW-0573">Peptidoglycan synthesis</keyword>
<dbReference type="Gene3D" id="3.40.710.10">
    <property type="entry name" value="DD-peptidase/beta-lactamase superfamily"/>
    <property type="match status" value="1"/>
</dbReference>
<keyword evidence="11" id="KW-1133">Transmembrane helix</keyword>
<dbReference type="Gene3D" id="3.60.21.10">
    <property type="match status" value="1"/>
</dbReference>
<feature type="binding site" evidence="9">
    <location>
        <position position="257"/>
    </location>
    <ligand>
        <name>substrate</name>
    </ligand>
</feature>